<gene>
    <name evidence="1" type="primary">larE</name>
    <name evidence="1" type="ORF">C5F47_01805</name>
</gene>
<proteinExistence type="predicted"/>
<dbReference type="OrthoDB" id="61764at2157"/>
<dbReference type="Pfam" id="PF06508">
    <property type="entry name" value="QueC"/>
    <property type="match status" value="1"/>
</dbReference>
<evidence type="ECO:0000313" key="1">
    <source>
        <dbReference type="EMBL" id="QLH02386.1"/>
    </source>
</evidence>
<dbReference type="GeneID" id="56058711"/>
<dbReference type="InterPro" id="IPR014729">
    <property type="entry name" value="Rossmann-like_a/b/a_fold"/>
</dbReference>
<dbReference type="KEGG" id="ncl:C5F47_01805"/>
<keyword evidence="1" id="KW-0808">Transferase</keyword>
<protein>
    <submittedName>
        <fullName evidence="1">ATP-dependent sacrificial sulfur transferase LarE</fullName>
    </submittedName>
</protein>
<dbReference type="InterPro" id="IPR005232">
    <property type="entry name" value="LarE"/>
</dbReference>
<dbReference type="Proteomes" id="UP000509771">
    <property type="component" value="Chromosome"/>
</dbReference>
<dbReference type="Gene3D" id="3.40.50.620">
    <property type="entry name" value="HUPs"/>
    <property type="match status" value="1"/>
</dbReference>
<dbReference type="PANTHER" id="PTHR43169">
    <property type="entry name" value="EXSB FAMILY PROTEIN"/>
    <property type="match status" value="1"/>
</dbReference>
<dbReference type="SUPFAM" id="SSF52402">
    <property type="entry name" value="Adenine nucleotide alpha hydrolases-like"/>
    <property type="match status" value="1"/>
</dbReference>
<evidence type="ECO:0000313" key="2">
    <source>
        <dbReference type="Proteomes" id="UP000509771"/>
    </source>
</evidence>
<dbReference type="PIRSF" id="PIRSF006661">
    <property type="entry name" value="PP-lp_UCP006661"/>
    <property type="match status" value="1"/>
</dbReference>
<dbReference type="PANTHER" id="PTHR43169:SF2">
    <property type="entry name" value="NAD_GMP SYNTHASE DOMAIN-CONTAINING PROTEIN"/>
    <property type="match status" value="1"/>
</dbReference>
<accession>A0A7D5LYV7</accession>
<name>A0A7D5LYV7_9ARCH</name>
<sequence>MTTLESLVDWFDDKNKVMIALSGGVDSALVAYAAFQKLGSSAIAVTADYKTLSAEELGTAKQICSEIGIKQLLLDYSELENEDFIKNNSDRCFHCRMELGDHLIQLAKEHNVKVIVDGTNLDDLGDYRPGIEALKQNGIRSPLVETRFSKPKIREIAKTIGLSVYDKPSNSCLASRIPWGQRVTAEKLTRIEFGETIVKQLTNVKQVRVRDIDGSAKIEVEKQMISRLDQNVLKQITEKLKMIGFTSVEVDQEGYKPGKINVIAD</sequence>
<dbReference type="AlphaFoldDB" id="A0A7D5LYV7"/>
<dbReference type="EMBL" id="CP026993">
    <property type="protein sequence ID" value="QLH02386.1"/>
    <property type="molecule type" value="Genomic_DNA"/>
</dbReference>
<dbReference type="NCBIfam" id="TIGR00268">
    <property type="entry name" value="ATP-dependent sacrificial sulfur transferase LarE"/>
    <property type="match status" value="1"/>
</dbReference>
<dbReference type="InterPro" id="IPR052188">
    <property type="entry name" value="Ni-pincer_cofactor_biosynth"/>
</dbReference>
<dbReference type="RefSeq" id="WP_179361216.1">
    <property type="nucleotide sequence ID" value="NZ_CP026993.1"/>
</dbReference>
<dbReference type="InterPro" id="IPR018317">
    <property type="entry name" value="QueC"/>
</dbReference>
<organism evidence="1 2">
    <name type="scientific">Nitrosopumilus cobalaminigenes</name>
    <dbReference type="NCBI Taxonomy" id="1470066"/>
    <lineage>
        <taxon>Archaea</taxon>
        <taxon>Nitrososphaerota</taxon>
        <taxon>Nitrososphaeria</taxon>
        <taxon>Nitrosopumilales</taxon>
        <taxon>Nitrosopumilaceae</taxon>
        <taxon>Nitrosopumilus</taxon>
    </lineage>
</organism>
<reference evidence="1 2" key="1">
    <citation type="submission" date="2018-02" db="EMBL/GenBank/DDBJ databases">
        <title>Complete genome of Nitrosopumilus cobalaminigenes HCA1.</title>
        <authorList>
            <person name="Qin W."/>
            <person name="Zheng Y."/>
            <person name="Stahl D.A."/>
        </authorList>
    </citation>
    <scope>NUCLEOTIDE SEQUENCE [LARGE SCALE GENOMIC DNA]</scope>
    <source>
        <strain evidence="1 2">HCA1</strain>
    </source>
</reference>
<dbReference type="GO" id="GO:0016783">
    <property type="term" value="F:sulfurtransferase activity"/>
    <property type="evidence" value="ECO:0007669"/>
    <property type="project" value="InterPro"/>
</dbReference>
<dbReference type="CDD" id="cd01990">
    <property type="entry name" value="LarE-like"/>
    <property type="match status" value="1"/>
</dbReference>
<keyword evidence="2" id="KW-1185">Reference proteome</keyword>